<dbReference type="PANTHER" id="PTHR30146:SF150">
    <property type="entry name" value="ARABINOSE METABOLISM TRANSCRIPTIONAL REPRESSOR"/>
    <property type="match status" value="1"/>
</dbReference>
<dbReference type="PANTHER" id="PTHR30146">
    <property type="entry name" value="LACI-RELATED TRANSCRIPTIONAL REPRESSOR"/>
    <property type="match status" value="1"/>
</dbReference>
<accession>A0A2R9SXA3</accession>
<reference evidence="5 6" key="1">
    <citation type="journal article" date="2010" name="BMC Genomics">
        <title>Genome sequence of the pattern forming Paenibacillus vortex bacterium reveals potential for thriving in complex environments.</title>
        <authorList>
            <person name="Sirota-Madi A."/>
            <person name="Olender T."/>
            <person name="Helman Y."/>
            <person name="Ingham C."/>
            <person name="Brainis I."/>
            <person name="Roth D."/>
            <person name="Hagi E."/>
            <person name="Brodsky L."/>
            <person name="Leshkowitz D."/>
            <person name="Galatenko V."/>
            <person name="Nikolaev V."/>
            <person name="Mugasimangalam R.C."/>
            <person name="Bransburg-Zabary S."/>
            <person name="Gutnick D.L."/>
            <person name="Lancet D."/>
            <person name="Ben-Jacob E."/>
        </authorList>
    </citation>
    <scope>NUCLEOTIDE SEQUENCE [LARGE SCALE GENOMIC DNA]</scope>
    <source>
        <strain evidence="5 6">V453</strain>
    </source>
</reference>
<dbReference type="SUPFAM" id="SSF53822">
    <property type="entry name" value="Periplasmic binding protein-like I"/>
    <property type="match status" value="1"/>
</dbReference>
<keyword evidence="3" id="KW-0804">Transcription</keyword>
<dbReference type="InterPro" id="IPR036390">
    <property type="entry name" value="WH_DNA-bd_sf"/>
</dbReference>
<evidence type="ECO:0000256" key="3">
    <source>
        <dbReference type="ARBA" id="ARBA00023163"/>
    </source>
</evidence>
<evidence type="ECO:0000259" key="4">
    <source>
        <dbReference type="PROSITE" id="PS50949"/>
    </source>
</evidence>
<dbReference type="InterPro" id="IPR036388">
    <property type="entry name" value="WH-like_DNA-bd_sf"/>
</dbReference>
<evidence type="ECO:0000313" key="6">
    <source>
        <dbReference type="Proteomes" id="UP000003094"/>
    </source>
</evidence>
<sequence length="401" mass="45471">MMNNRRIPKYIVLKNELLSWFESGRLQAGKQVPSEHEIADQFGVSRQTVRQTFGELEKEGWLERIQGKGTFARNPERRESEQVKTIGIITTYISDYIFPHIVRGAEAELRSKGYRLLLSSTDNNKDKEMDSLQLMTSQPLSGLIIEPTKSAEGNPNLSYFLSLQEKGIPFLMINEKYRELDCPCLKLDDELGGYKAACHLIENGHTAIAGFFKRDDLQGVNRLKGFLRAHREAGIPVSPERVVTYTTEQKGSFPYDQAVQLLKQPDEQRPTGLVCYNDELAVSLVEAAGQCGLQVPQDVSMVGFDDSTLAIASGVKLTTMTHPKTEMGITAARQLISMIENQTEISDTIYEPELVERESVEKKVGHYRRFEVRKDGPLHANLYVQLYFSNIERRDSSCWRI</sequence>
<evidence type="ECO:0000313" key="5">
    <source>
        <dbReference type="EMBL" id="EFU41936.1"/>
    </source>
</evidence>
<dbReference type="CDD" id="cd07377">
    <property type="entry name" value="WHTH_GntR"/>
    <property type="match status" value="1"/>
</dbReference>
<dbReference type="InterPro" id="IPR046335">
    <property type="entry name" value="LacI/GalR-like_sensor"/>
</dbReference>
<dbReference type="InterPro" id="IPR000524">
    <property type="entry name" value="Tscrpt_reg_HTH_GntR"/>
</dbReference>
<dbReference type="EMBL" id="ADHJ01000017">
    <property type="protein sequence ID" value="EFU41936.1"/>
    <property type="molecule type" value="Genomic_DNA"/>
</dbReference>
<dbReference type="Gene3D" id="1.10.10.10">
    <property type="entry name" value="Winged helix-like DNA-binding domain superfamily/Winged helix DNA-binding domain"/>
    <property type="match status" value="1"/>
</dbReference>
<name>A0A2R9SXA3_9BACL</name>
<dbReference type="PROSITE" id="PS50949">
    <property type="entry name" value="HTH_GNTR"/>
    <property type="match status" value="1"/>
</dbReference>
<protein>
    <submittedName>
        <fullName evidence="5">Transcriptional regulator, GntR family with LacI sensor</fullName>
    </submittedName>
</protein>
<keyword evidence="2" id="KW-0238">DNA-binding</keyword>
<dbReference type="GO" id="GO:0000976">
    <property type="term" value="F:transcription cis-regulatory region binding"/>
    <property type="evidence" value="ECO:0007669"/>
    <property type="project" value="TreeGrafter"/>
</dbReference>
<organism evidence="5 6">
    <name type="scientific">Paenibacillus vortex V453</name>
    <dbReference type="NCBI Taxonomy" id="715225"/>
    <lineage>
        <taxon>Bacteria</taxon>
        <taxon>Bacillati</taxon>
        <taxon>Bacillota</taxon>
        <taxon>Bacilli</taxon>
        <taxon>Bacillales</taxon>
        <taxon>Paenibacillaceae</taxon>
        <taxon>Paenibacillus</taxon>
    </lineage>
</organism>
<evidence type="ECO:0000256" key="1">
    <source>
        <dbReference type="ARBA" id="ARBA00023015"/>
    </source>
</evidence>
<feature type="domain" description="HTH gntR-type" evidence="4">
    <location>
        <begin position="7"/>
        <end position="75"/>
    </location>
</feature>
<dbReference type="SUPFAM" id="SSF46785">
    <property type="entry name" value="Winged helix' DNA-binding domain"/>
    <property type="match status" value="1"/>
</dbReference>
<dbReference type="KEGG" id="pvo:PVOR_10354"/>
<dbReference type="Proteomes" id="UP000003094">
    <property type="component" value="Unassembled WGS sequence"/>
</dbReference>
<dbReference type="Pfam" id="PF13377">
    <property type="entry name" value="Peripla_BP_3"/>
    <property type="match status" value="1"/>
</dbReference>
<dbReference type="CDD" id="cd01541">
    <property type="entry name" value="PBP1_AraR"/>
    <property type="match status" value="1"/>
</dbReference>
<keyword evidence="1" id="KW-0805">Transcription regulation</keyword>
<dbReference type="Gene3D" id="3.40.50.2300">
    <property type="match status" value="2"/>
</dbReference>
<proteinExistence type="predicted"/>
<dbReference type="Pfam" id="PF00392">
    <property type="entry name" value="GntR"/>
    <property type="match status" value="1"/>
</dbReference>
<dbReference type="InterPro" id="IPR028082">
    <property type="entry name" value="Peripla_BP_I"/>
</dbReference>
<dbReference type="SMART" id="SM00345">
    <property type="entry name" value="HTH_GNTR"/>
    <property type="match status" value="1"/>
</dbReference>
<dbReference type="AlphaFoldDB" id="A0A2R9SXA3"/>
<evidence type="ECO:0000256" key="2">
    <source>
        <dbReference type="ARBA" id="ARBA00023125"/>
    </source>
</evidence>
<dbReference type="GO" id="GO:0003700">
    <property type="term" value="F:DNA-binding transcription factor activity"/>
    <property type="evidence" value="ECO:0007669"/>
    <property type="project" value="InterPro"/>
</dbReference>
<gene>
    <name evidence="5" type="ORF">PVOR_10354</name>
</gene>
<dbReference type="InterPro" id="IPR033532">
    <property type="entry name" value="AraR_ligand_bind_dom"/>
</dbReference>
<comment type="caution">
    <text evidence="5">The sequence shown here is derived from an EMBL/GenBank/DDBJ whole genome shotgun (WGS) entry which is preliminary data.</text>
</comment>
<dbReference type="PRINTS" id="PR00035">
    <property type="entry name" value="HTHGNTR"/>
</dbReference>
<keyword evidence="6" id="KW-1185">Reference proteome</keyword>